<dbReference type="Proteomes" id="UP000295727">
    <property type="component" value="Chromosome 1"/>
</dbReference>
<evidence type="ECO:0000313" key="1">
    <source>
        <dbReference type="EMBL" id="QBQ96295.1"/>
    </source>
</evidence>
<dbReference type="RefSeq" id="WP_134747407.1">
    <property type="nucleotide sequence ID" value="NZ_CP038148.1"/>
</dbReference>
<accession>A0A4P7CKJ7</accession>
<protein>
    <submittedName>
        <fullName evidence="1">Uncharacterized protein</fullName>
    </submittedName>
</protein>
<gene>
    <name evidence="1" type="ORF">E1956_03315</name>
</gene>
<sequence length="166" mass="18766">MKKPPHLFDSSAELKSMMEKLERSDNATAYELLRRIGAQRAALPELGKFSRSLDQRAYRNALDLVPAVAARTFRSVDELETRLLRLEIDFTRAAARAHRSNSAVRFDGFWEIFDEIVRRRTCTTAMAAYRAAVDAGAPLPHPRQSTAKTRFKELMGDGSERLRIAG</sequence>
<reference evidence="1 2" key="1">
    <citation type="submission" date="2019-03" db="EMBL/GenBank/DDBJ databases">
        <title>Paraburkholderia sp. 7MH5, isolated from subtropical forest soil.</title>
        <authorList>
            <person name="Gao Z.-H."/>
            <person name="Qiu L.-H."/>
        </authorList>
    </citation>
    <scope>NUCLEOTIDE SEQUENCE [LARGE SCALE GENOMIC DNA]</scope>
    <source>
        <strain evidence="1 2">7MH5</strain>
    </source>
</reference>
<evidence type="ECO:0000313" key="2">
    <source>
        <dbReference type="Proteomes" id="UP000295727"/>
    </source>
</evidence>
<organism evidence="1 2">
    <name type="scientific">Paraburkholderia pallida</name>
    <dbReference type="NCBI Taxonomy" id="2547399"/>
    <lineage>
        <taxon>Bacteria</taxon>
        <taxon>Pseudomonadati</taxon>
        <taxon>Pseudomonadota</taxon>
        <taxon>Betaproteobacteria</taxon>
        <taxon>Burkholderiales</taxon>
        <taxon>Burkholderiaceae</taxon>
        <taxon>Paraburkholderia</taxon>
    </lineage>
</organism>
<name>A0A4P7CKJ7_9BURK</name>
<dbReference type="KEGG" id="ppai:E1956_03315"/>
<dbReference type="AlphaFoldDB" id="A0A4P7CKJ7"/>
<keyword evidence="2" id="KW-1185">Reference proteome</keyword>
<proteinExistence type="predicted"/>
<dbReference type="EMBL" id="CP038148">
    <property type="protein sequence ID" value="QBQ96295.1"/>
    <property type="molecule type" value="Genomic_DNA"/>
</dbReference>